<feature type="transmembrane region" description="Helical" evidence="1">
    <location>
        <begin position="20"/>
        <end position="39"/>
    </location>
</feature>
<dbReference type="RefSeq" id="WP_238317649.1">
    <property type="nucleotide sequence ID" value="NZ_BQKV01000098.1"/>
</dbReference>
<gene>
    <name evidence="2" type="ORF">JCM17207_20550</name>
</gene>
<dbReference type="CDD" id="cd09846">
    <property type="entry name" value="DUF1312"/>
    <property type="match status" value="1"/>
</dbReference>
<accession>A0AA37N2C7</accession>
<evidence type="ECO:0000313" key="2">
    <source>
        <dbReference type="EMBL" id="GJN65430.1"/>
    </source>
</evidence>
<sequence>MSKAAKPVSEGAARRPRRFWINVLFVALILLAALGLWLVRSHKPGLYAHVDFGMGVTEDLPLSEDGDYLYEVGAYVVHLQVKDGAIAFMDSQCPDGVCEDFGWLNEEGQWACCMPAGVFVTIETESA</sequence>
<evidence type="ECO:0000256" key="1">
    <source>
        <dbReference type="SAM" id="Phobius"/>
    </source>
</evidence>
<dbReference type="AlphaFoldDB" id="A0AA37N2C7"/>
<name>A0AA37N2C7_9FIRM</name>
<dbReference type="Proteomes" id="UP001055185">
    <property type="component" value="Unassembled WGS sequence"/>
</dbReference>
<proteinExistence type="predicted"/>
<keyword evidence="1" id="KW-0812">Transmembrane</keyword>
<dbReference type="Pfam" id="PF07009">
    <property type="entry name" value="NusG_II"/>
    <property type="match status" value="1"/>
</dbReference>
<reference evidence="2" key="1">
    <citation type="journal article" date="2022" name="Int. J. Syst. Evol. Microbiol.">
        <title>Genome-based, phenotypic and chemotaxonomic classification of Faecalibacterium strains: proposal of three novel species Faecalibacterium duncaniae sp. nov., Faecalibacterium hattorii sp. nov. and Faecalibacterium gallinarum sp. nov. .</title>
        <authorList>
            <person name="Sakamoto M."/>
            <person name="Sakurai N."/>
            <person name="Tanno H."/>
            <person name="Iino T."/>
            <person name="Ohkuma M."/>
            <person name="Endo A."/>
        </authorList>
    </citation>
    <scope>NUCLEOTIDE SEQUENCE</scope>
    <source>
        <strain evidence="2">JCM 17207</strain>
    </source>
</reference>
<keyword evidence="1" id="KW-0472">Membrane</keyword>
<keyword evidence="3" id="KW-1185">Reference proteome</keyword>
<dbReference type="EMBL" id="BQKV01000098">
    <property type="protein sequence ID" value="GJN65430.1"/>
    <property type="molecule type" value="Genomic_DNA"/>
</dbReference>
<evidence type="ECO:0008006" key="4">
    <source>
        <dbReference type="Google" id="ProtNLM"/>
    </source>
</evidence>
<dbReference type="Gene3D" id="2.60.320.10">
    <property type="entry name" value="N-utilization substance G protein NusG, insert domain"/>
    <property type="match status" value="1"/>
</dbReference>
<evidence type="ECO:0000313" key="3">
    <source>
        <dbReference type="Proteomes" id="UP001055185"/>
    </source>
</evidence>
<dbReference type="InterPro" id="IPR038690">
    <property type="entry name" value="NusG_2_sf"/>
</dbReference>
<protein>
    <recommendedName>
        <fullName evidence="4">NusG domain-containing protein</fullName>
    </recommendedName>
</protein>
<comment type="caution">
    <text evidence="2">The sequence shown here is derived from an EMBL/GenBank/DDBJ whole genome shotgun (WGS) entry which is preliminary data.</text>
</comment>
<keyword evidence="1" id="KW-1133">Transmembrane helix</keyword>
<organism evidence="2 3">
    <name type="scientific">Faecalibacterium gallinarum</name>
    <dbReference type="NCBI Taxonomy" id="2903556"/>
    <lineage>
        <taxon>Bacteria</taxon>
        <taxon>Bacillati</taxon>
        <taxon>Bacillota</taxon>
        <taxon>Clostridia</taxon>
        <taxon>Eubacteriales</taxon>
        <taxon>Oscillospiraceae</taxon>
        <taxon>Faecalibacterium</taxon>
    </lineage>
</organism>